<keyword evidence="3 8" id="KW-0813">Transport</keyword>
<evidence type="ECO:0000256" key="8">
    <source>
        <dbReference type="PIRNR" id="PIRNR037778"/>
    </source>
</evidence>
<evidence type="ECO:0000256" key="7">
    <source>
        <dbReference type="ARBA" id="ARBA00023136"/>
    </source>
</evidence>
<feature type="transmembrane region" description="Helical" evidence="9">
    <location>
        <begin position="7"/>
        <end position="28"/>
    </location>
</feature>
<dbReference type="EMBL" id="CP022601">
    <property type="protein sequence ID" value="AXJ12393.1"/>
    <property type="molecule type" value="Genomic_DNA"/>
</dbReference>
<dbReference type="KEGG" id="splr:C0J00_02140"/>
<feature type="transmembrane region" description="Helical" evidence="9">
    <location>
        <begin position="147"/>
        <end position="174"/>
    </location>
</feature>
<dbReference type="Proteomes" id="UP000255411">
    <property type="component" value="Chromosome"/>
</dbReference>
<feature type="transmembrane region" description="Helical" evidence="9">
    <location>
        <begin position="110"/>
        <end position="135"/>
    </location>
</feature>
<protein>
    <recommendedName>
        <fullName evidence="8">Riboflavin transporter</fullName>
    </recommendedName>
</protein>
<evidence type="ECO:0000256" key="6">
    <source>
        <dbReference type="ARBA" id="ARBA00022989"/>
    </source>
</evidence>
<dbReference type="GO" id="GO:0005886">
    <property type="term" value="C:plasma membrane"/>
    <property type="evidence" value="ECO:0007669"/>
    <property type="project" value="UniProtKB-SubCell"/>
</dbReference>
<gene>
    <name evidence="11" type="primary">ribU</name>
    <name evidence="10" type="ORF">C0J00_02140</name>
    <name evidence="11" type="ORF">Sp14A_04630</name>
</gene>
<dbReference type="EMBL" id="CP025536">
    <property type="protein sequence ID" value="AUW96009.1"/>
    <property type="molecule type" value="Genomic_DNA"/>
</dbReference>
<dbReference type="PANTHER" id="PTHR38438">
    <property type="entry name" value="RIBOFLAVIN TRANSPORTER RIBU"/>
    <property type="match status" value="1"/>
</dbReference>
<dbReference type="InterPro" id="IPR024529">
    <property type="entry name" value="ECF_trnsprt_substrate-spec"/>
</dbReference>
<evidence type="ECO:0000256" key="9">
    <source>
        <dbReference type="SAM" id="Phobius"/>
    </source>
</evidence>
<dbReference type="AlphaFoldDB" id="A0A2L0D315"/>
<dbReference type="PIRSF" id="PIRSF037778">
    <property type="entry name" value="UCP037778_transp_RibU"/>
    <property type="match status" value="1"/>
</dbReference>
<proteinExistence type="inferred from homology"/>
<sequence length="186" mass="20756">MTNTRKMAYIAILSAISFLLLFFNFPILPAASFLKIDFSVIPILLALLLFDLKSAYVVLLLRTLLKFILNFEGVNTWVGMPMNVLALGLFVTVFALVWKNHQTLKTYVSAAVIATIALTLAMLVLNLFFAIPLYIKFAGWPPEALTMTSYIVPAVIPFNLLQGAILSLVFYPAYLGTQNVLLKYQN</sequence>
<dbReference type="OrthoDB" id="9809216at2"/>
<evidence type="ECO:0000313" key="13">
    <source>
        <dbReference type="Proteomes" id="UP000255411"/>
    </source>
</evidence>
<evidence type="ECO:0000256" key="5">
    <source>
        <dbReference type="ARBA" id="ARBA00022692"/>
    </source>
</evidence>
<comment type="function">
    <text evidence="8">Probably a riboflavin-binding protein that interacts with the energy-coupling factor (ECF) ABC-transporter complex.</text>
</comment>
<dbReference type="InterPro" id="IPR025720">
    <property type="entry name" value="RibU"/>
</dbReference>
<evidence type="ECO:0000256" key="1">
    <source>
        <dbReference type="ARBA" id="ARBA00004651"/>
    </source>
</evidence>
<organism evidence="10 12">
    <name type="scientific">Streptococcus pluranimalium</name>
    <dbReference type="NCBI Taxonomy" id="82348"/>
    <lineage>
        <taxon>Bacteria</taxon>
        <taxon>Bacillati</taxon>
        <taxon>Bacillota</taxon>
        <taxon>Bacilli</taxon>
        <taxon>Lactobacillales</taxon>
        <taxon>Streptococcaceae</taxon>
        <taxon>Streptococcus</taxon>
    </lineage>
</organism>
<dbReference type="RefSeq" id="WP_104967350.1">
    <property type="nucleotide sequence ID" value="NZ_CBCRZV010000025.1"/>
</dbReference>
<feature type="transmembrane region" description="Helical" evidence="9">
    <location>
        <begin position="77"/>
        <end position="98"/>
    </location>
</feature>
<dbReference type="GO" id="GO:0032217">
    <property type="term" value="F:riboflavin transmembrane transporter activity"/>
    <property type="evidence" value="ECO:0007669"/>
    <property type="project" value="UniProtKB-UniRule"/>
</dbReference>
<reference evidence="11 13" key="1">
    <citation type="submission" date="2017-07" db="EMBL/GenBank/DDBJ databases">
        <title>Streptococcus pluranimalium as cause of bovine abortion.</title>
        <authorList>
            <person name="Rodriguez Campos S."/>
            <person name="Gobeli Brawand S."/>
            <person name="Brodard I."/>
            <person name="Rychener L."/>
            <person name="Perreten V."/>
        </authorList>
    </citation>
    <scope>NUCLEOTIDE SEQUENCE [LARGE SCALE GENOMIC DNA]</scope>
    <source>
        <strain evidence="11 13">14A0014</strain>
    </source>
</reference>
<evidence type="ECO:0000256" key="3">
    <source>
        <dbReference type="ARBA" id="ARBA00022448"/>
    </source>
</evidence>
<keyword evidence="5 9" id="KW-0812">Transmembrane</keyword>
<reference evidence="10 12" key="2">
    <citation type="submission" date="2017-12" db="EMBL/GenBank/DDBJ databases">
        <authorList>
            <person name="Hurst M.R.H."/>
        </authorList>
    </citation>
    <scope>NUCLEOTIDE SEQUENCE [LARGE SCALE GENOMIC DNA]</scope>
    <source>
        <strain evidence="10 12">TH11417</strain>
    </source>
</reference>
<evidence type="ECO:0000313" key="12">
    <source>
        <dbReference type="Proteomes" id="UP000238956"/>
    </source>
</evidence>
<comment type="similarity">
    <text evidence="2 8">Belongs to the prokaryotic riboflavin transporter (P-RFT) (TC 2.A.87) family.</text>
</comment>
<keyword evidence="4 8" id="KW-1003">Cell membrane</keyword>
<feature type="transmembrane region" description="Helical" evidence="9">
    <location>
        <begin position="40"/>
        <end position="65"/>
    </location>
</feature>
<dbReference type="GeneID" id="98392712"/>
<evidence type="ECO:0000256" key="4">
    <source>
        <dbReference type="ARBA" id="ARBA00022475"/>
    </source>
</evidence>
<evidence type="ECO:0000313" key="11">
    <source>
        <dbReference type="EMBL" id="AXJ12393.1"/>
    </source>
</evidence>
<dbReference type="Proteomes" id="UP000238956">
    <property type="component" value="Chromosome"/>
</dbReference>
<evidence type="ECO:0000256" key="2">
    <source>
        <dbReference type="ARBA" id="ARBA00005540"/>
    </source>
</evidence>
<dbReference type="Pfam" id="PF12822">
    <property type="entry name" value="ECF_trnsprt"/>
    <property type="match status" value="1"/>
</dbReference>
<keyword evidence="12" id="KW-1185">Reference proteome</keyword>
<keyword evidence="6 9" id="KW-1133">Transmembrane helix</keyword>
<keyword evidence="7 8" id="KW-0472">Membrane</keyword>
<evidence type="ECO:0000313" key="10">
    <source>
        <dbReference type="EMBL" id="AUW96009.1"/>
    </source>
</evidence>
<comment type="subcellular location">
    <subcellularLocation>
        <location evidence="1">Cell membrane</location>
        <topology evidence="1">Multi-pass membrane protein</topology>
    </subcellularLocation>
</comment>
<reference evidence="10 12" key="3">
    <citation type="submission" date="2018-02" db="EMBL/GenBank/DDBJ databases">
        <title>Whole genome sequencing analysis of Streptococcus pluranimalium isolated from cattle infected mastitis in China.</title>
        <authorList>
            <person name="Zhang J.-R."/>
            <person name="Hu G.-Z."/>
        </authorList>
    </citation>
    <scope>NUCLEOTIDE SEQUENCE [LARGE SCALE GENOMIC DNA]</scope>
    <source>
        <strain evidence="10 12">TH11417</strain>
    </source>
</reference>
<accession>A0A2L0D315</accession>
<dbReference type="PANTHER" id="PTHR38438:SF1">
    <property type="entry name" value="RIBOFLAVIN TRANSPORTER RIBU"/>
    <property type="match status" value="1"/>
</dbReference>
<dbReference type="Gene3D" id="1.10.1760.20">
    <property type="match status" value="1"/>
</dbReference>
<name>A0A2L0D315_9STRE</name>